<comment type="similarity">
    <text evidence="1">Belongs to the gamma-glutamylcyclotransferase family.</text>
</comment>
<gene>
    <name evidence="3" type="ORF">PsPhBjorn_gp26</name>
</gene>
<dbReference type="Proteomes" id="UP000240564">
    <property type="component" value="Segment"/>
</dbReference>
<evidence type="ECO:0000313" key="4">
    <source>
        <dbReference type="Proteomes" id="UP000240564"/>
    </source>
</evidence>
<name>A0A2K9VHI8_9CAUD</name>
<accession>A0A2K9VHI8</accession>
<organism evidence="3 4">
    <name type="scientific">Pseudomonas phage Bjorn</name>
    <dbReference type="NCBI Taxonomy" id="2079288"/>
    <lineage>
        <taxon>Viruses</taxon>
        <taxon>Duplodnaviria</taxon>
        <taxon>Heunggongvirae</taxon>
        <taxon>Uroviricota</taxon>
        <taxon>Caudoviricetes</taxon>
        <taxon>Bjornvirus</taxon>
        <taxon>Bjornvirus bjorn</taxon>
    </lineage>
</organism>
<proteinExistence type="inferred from homology"/>
<evidence type="ECO:0000313" key="3">
    <source>
        <dbReference type="EMBL" id="AUV61790.1"/>
    </source>
</evidence>
<dbReference type="PANTHER" id="PTHR12510:SF4">
    <property type="entry name" value="GAMMA-GLUTAMYLAMINECYCLOTRANSFERASE"/>
    <property type="match status" value="1"/>
</dbReference>
<dbReference type="Pfam" id="PF06094">
    <property type="entry name" value="GGACT"/>
    <property type="match status" value="1"/>
</dbReference>
<protein>
    <recommendedName>
        <fullName evidence="2">Gamma-glutamylcyclotransferase AIG2-like domain-containing protein</fullName>
    </recommendedName>
</protein>
<evidence type="ECO:0000256" key="1">
    <source>
        <dbReference type="ARBA" id="ARBA00008861"/>
    </source>
</evidence>
<keyword evidence="4" id="KW-1185">Reference proteome</keyword>
<dbReference type="CDD" id="cd06661">
    <property type="entry name" value="GGCT_like"/>
    <property type="match status" value="1"/>
</dbReference>
<dbReference type="InterPro" id="IPR036568">
    <property type="entry name" value="GGCT-like_sf"/>
</dbReference>
<sequence>MTVVAVYGSLRKGMGNHRLLANQTFLSETKTVEKYAMYSLGGFPKIALEGDKVSQIVVELYEVDEAGLARLDMLEGYRGEGHSNFYDRSAVQCEDGNLALIYHIERDGQRPADLVPDGDWVKFVHARGNRY</sequence>
<dbReference type="SUPFAM" id="SSF110857">
    <property type="entry name" value="Gamma-glutamyl cyclotransferase-like"/>
    <property type="match status" value="1"/>
</dbReference>
<evidence type="ECO:0000259" key="2">
    <source>
        <dbReference type="Pfam" id="PF06094"/>
    </source>
</evidence>
<feature type="domain" description="Gamma-glutamylcyclotransferase AIG2-like" evidence="2">
    <location>
        <begin position="4"/>
        <end position="121"/>
    </location>
</feature>
<dbReference type="OrthoDB" id="12041at10239"/>
<dbReference type="Gene3D" id="3.10.490.10">
    <property type="entry name" value="Gamma-glutamyl cyclotransferase-like"/>
    <property type="match status" value="1"/>
</dbReference>
<dbReference type="InterPro" id="IPR009288">
    <property type="entry name" value="AIG2-like_dom"/>
</dbReference>
<dbReference type="PANTHER" id="PTHR12510">
    <property type="entry name" value="TROPONIN C-AKIN-1 PROTEIN"/>
    <property type="match status" value="1"/>
</dbReference>
<dbReference type="InterPro" id="IPR039126">
    <property type="entry name" value="GGACT"/>
</dbReference>
<dbReference type="InterPro" id="IPR013024">
    <property type="entry name" value="GGCT-like"/>
</dbReference>
<dbReference type="EMBL" id="MG775259">
    <property type="protein sequence ID" value="AUV61790.1"/>
    <property type="molecule type" value="Genomic_DNA"/>
</dbReference>
<reference evidence="3 4" key="1">
    <citation type="submission" date="2018-01" db="EMBL/GenBank/DDBJ databases">
        <title>Pseudomonas phages infecting Pseudomonas sp. isolated from Prunus avium.</title>
        <authorList>
            <person name="Colberg O."/>
            <person name="Byth Carstens A."/>
        </authorList>
    </citation>
    <scope>NUCLEOTIDE SEQUENCE [LARGE SCALE GENOMIC DNA]</scope>
</reference>
<dbReference type="GO" id="GO:0061929">
    <property type="term" value="F:gamma-glutamylaminecyclotransferase activity"/>
    <property type="evidence" value="ECO:0007669"/>
    <property type="project" value="InterPro"/>
</dbReference>